<evidence type="ECO:0000259" key="2">
    <source>
        <dbReference type="Pfam" id="PF12571"/>
    </source>
</evidence>
<proteinExistence type="predicted"/>
<sequence length="547" mass="59385">MSFLTQAGEAQIANKQGNGLHLNVRHFVLANVPNLGAEPSDRDAVLPSEESIVDIRSVTKRGYVNPNQVVYSLIMDSTIGDFTFNWIGLVDEEGVLIAVAHITPIDKRKSAEGVEGNTIARNFLLKYSGIQNVTGTNVPAQTWQLDFSTRFNGMDERERLSNLDLYGQASFLDGAYQVIKENNQYQLQAGVGYVGGIRTQLTEEETLSVSDLPCSVWLDVSLQGDMSDKATVSQIQVQMEAEALSDYVDSNGIAHYVSKLASIDANGGIIDHRVIYDNVAKHEAKANPHPQYQLKRGFAVSGTDNAIVLTSLDSRNPVTALSQYDEFTFEVAHTNSGAVTIQIDGLAPLPLRGVTTGKQVFVSALLTVRFFNDGFYIAKQVNPLTGNDVLDITKLWIDTVDVLRPGEYALDGSTLSRTSHPIAFAIAQASSNFIAQATKDADPVTYGGYYGDGDGSTTFTLPIVGGEFIRMHDGGRGVDAGRGFASWQGDEFRSHHHSFPSSVTSDYGSAVQGPDNLKDGTAYSKTNNTGGNETRPRNLAYYGKTRL</sequence>
<evidence type="ECO:0000313" key="4">
    <source>
        <dbReference type="Proteomes" id="UP000252086"/>
    </source>
</evidence>
<dbReference type="Proteomes" id="UP000252086">
    <property type="component" value="Unassembled WGS sequence"/>
</dbReference>
<comment type="caution">
    <text evidence="3">The sequence shown here is derived from an EMBL/GenBank/DDBJ whole genome shotgun (WGS) entry which is preliminary data.</text>
</comment>
<gene>
    <name evidence="3" type="ORF">DFP76_101176</name>
</gene>
<dbReference type="Pfam" id="PF12571">
    <property type="entry name" value="Phage_tail_fib"/>
    <property type="match status" value="1"/>
</dbReference>
<feature type="compositionally biased region" description="Polar residues" evidence="1">
    <location>
        <begin position="523"/>
        <end position="532"/>
    </location>
</feature>
<dbReference type="InterPro" id="IPR022225">
    <property type="entry name" value="Phage_tail_fibre_N"/>
</dbReference>
<evidence type="ECO:0000256" key="1">
    <source>
        <dbReference type="SAM" id="MobiDB-lite"/>
    </source>
</evidence>
<dbReference type="SUPFAM" id="SSF88874">
    <property type="entry name" value="Receptor-binding domain of short tail fibre protein gp12"/>
    <property type="match status" value="1"/>
</dbReference>
<reference evidence="3 4" key="1">
    <citation type="submission" date="2018-06" db="EMBL/GenBank/DDBJ databases">
        <title>Genomic Encyclopedia of Type Strains, Phase III (KMG-III): the genomes of soil and plant-associated and newly described type strains.</title>
        <authorList>
            <person name="Whitman W."/>
        </authorList>
    </citation>
    <scope>NUCLEOTIDE SEQUENCE [LARGE SCALE GENOMIC DNA]</scope>
    <source>
        <strain evidence="3 4">CECT 7732</strain>
    </source>
</reference>
<feature type="region of interest" description="Disordered" evidence="1">
    <location>
        <begin position="502"/>
        <end position="547"/>
    </location>
</feature>
<name>A0A366D764_9GAMM</name>
<dbReference type="EMBL" id="QNRF01000001">
    <property type="protein sequence ID" value="RBO85901.1"/>
    <property type="molecule type" value="Genomic_DNA"/>
</dbReference>
<keyword evidence="4" id="KW-1185">Reference proteome</keyword>
<dbReference type="RefSeq" id="WP_113872803.1">
    <property type="nucleotide sequence ID" value="NZ_QNRF01000001.1"/>
</dbReference>
<protein>
    <submittedName>
        <fullName evidence="3">Tail-collar fiber protein</fullName>
    </submittedName>
</protein>
<evidence type="ECO:0000313" key="3">
    <source>
        <dbReference type="EMBL" id="RBO85901.1"/>
    </source>
</evidence>
<dbReference type="OrthoDB" id="9810174at2"/>
<accession>A0A366D764</accession>
<dbReference type="AlphaFoldDB" id="A0A366D764"/>
<feature type="domain" description="Phage tail fibre protein N-terminal" evidence="2">
    <location>
        <begin position="2"/>
        <end position="154"/>
    </location>
</feature>
<organism evidence="3 4">
    <name type="scientific">Marinomonas aquiplantarum</name>
    <dbReference type="NCBI Taxonomy" id="491951"/>
    <lineage>
        <taxon>Bacteria</taxon>
        <taxon>Pseudomonadati</taxon>
        <taxon>Pseudomonadota</taxon>
        <taxon>Gammaproteobacteria</taxon>
        <taxon>Oceanospirillales</taxon>
        <taxon>Oceanospirillaceae</taxon>
        <taxon>Marinomonas</taxon>
    </lineage>
</organism>